<dbReference type="EMBL" id="LDQC01000027">
    <property type="protein sequence ID" value="KTR08725.1"/>
    <property type="molecule type" value="Genomic_DNA"/>
</dbReference>
<name>A0A175RY94_9MICO</name>
<proteinExistence type="predicted"/>
<dbReference type="OrthoDB" id="5024073at2"/>
<reference evidence="1 2" key="1">
    <citation type="journal article" date="2016" name="Front. Microbiol.">
        <title>Genomic Resource of Rice Seed Associated Bacteria.</title>
        <authorList>
            <person name="Midha S."/>
            <person name="Bansal K."/>
            <person name="Sharma S."/>
            <person name="Kumar N."/>
            <person name="Patil P.P."/>
            <person name="Chaudhry V."/>
            <person name="Patil P.B."/>
        </authorList>
    </citation>
    <scope>NUCLEOTIDE SEQUENCE [LARGE SCALE GENOMIC DNA]</scope>
    <source>
        <strain evidence="1 2">NS184</strain>
    </source>
</reference>
<dbReference type="STRING" id="33881.NS184_05200"/>
<evidence type="ECO:0008006" key="3">
    <source>
        <dbReference type="Google" id="ProtNLM"/>
    </source>
</evidence>
<evidence type="ECO:0000313" key="1">
    <source>
        <dbReference type="EMBL" id="KTR08725.1"/>
    </source>
</evidence>
<dbReference type="Proteomes" id="UP000078252">
    <property type="component" value="Unassembled WGS sequence"/>
</dbReference>
<gene>
    <name evidence="1" type="ORF">NS184_05200</name>
</gene>
<evidence type="ECO:0000313" key="2">
    <source>
        <dbReference type="Proteomes" id="UP000078252"/>
    </source>
</evidence>
<protein>
    <recommendedName>
        <fullName evidence="3">DUF3800 domain-containing protein</fullName>
    </recommendedName>
</protein>
<dbReference type="PATRIC" id="fig|33881.3.peg.1316"/>
<dbReference type="AlphaFoldDB" id="A0A175RY94"/>
<dbReference type="RefSeq" id="WP_058725075.1">
    <property type="nucleotide sequence ID" value="NZ_LDQC01000027.1"/>
</dbReference>
<accession>A0A175RY94</accession>
<comment type="caution">
    <text evidence="1">The sequence shown here is derived from an EMBL/GenBank/DDBJ whole genome shotgun (WGS) entry which is preliminary data.</text>
</comment>
<organism evidence="1 2">
    <name type="scientific">Curtobacterium luteum</name>
    <dbReference type="NCBI Taxonomy" id="33881"/>
    <lineage>
        <taxon>Bacteria</taxon>
        <taxon>Bacillati</taxon>
        <taxon>Actinomycetota</taxon>
        <taxon>Actinomycetes</taxon>
        <taxon>Micrococcales</taxon>
        <taxon>Microbacteriaceae</taxon>
        <taxon>Curtobacterium</taxon>
    </lineage>
</organism>
<sequence>MHRAYCDESEPGGGLDHCTYILAAVIVDDSERDALRSAVERLRPARMKKLHWYEAIEVQRHTWRGLLRLAVATIIVRYDGSPARAERRRRRCLERLVFELESRAVRHVTIESRGPALDRADRRVLDAFRTHGVGRSIVWDHARGDGEPLLALADIACGSRGTLRDEHLDVTEITVA</sequence>